<organism evidence="5 6">
    <name type="scientific">Pogonomyrmex barbatus</name>
    <name type="common">red harvester ant</name>
    <dbReference type="NCBI Taxonomy" id="144034"/>
    <lineage>
        <taxon>Eukaryota</taxon>
        <taxon>Metazoa</taxon>
        <taxon>Ecdysozoa</taxon>
        <taxon>Arthropoda</taxon>
        <taxon>Hexapoda</taxon>
        <taxon>Insecta</taxon>
        <taxon>Pterygota</taxon>
        <taxon>Neoptera</taxon>
        <taxon>Endopterygota</taxon>
        <taxon>Hymenoptera</taxon>
        <taxon>Apocrita</taxon>
        <taxon>Aculeata</taxon>
        <taxon>Formicoidea</taxon>
        <taxon>Formicidae</taxon>
        <taxon>Myrmicinae</taxon>
        <taxon>Pogonomyrmex</taxon>
    </lineage>
</organism>
<keyword evidence="4" id="KW-0460">Magnesium</keyword>
<name>A0A6I9VSH8_9HYME</name>
<dbReference type="GeneID" id="105423719"/>
<keyword evidence="5" id="KW-1185">Reference proteome</keyword>
<dbReference type="GO" id="GO:0019287">
    <property type="term" value="P:isopentenyl diphosphate biosynthetic process, mevalonate pathway"/>
    <property type="evidence" value="ECO:0007669"/>
    <property type="project" value="TreeGrafter"/>
</dbReference>
<dbReference type="OrthoDB" id="1652964at2759"/>
<dbReference type="KEGG" id="pbar:105423719"/>
<dbReference type="Gene3D" id="3.30.70.890">
    <property type="entry name" value="GHMP kinase, C-terminal domain"/>
    <property type="match status" value="1"/>
</dbReference>
<evidence type="ECO:0000256" key="4">
    <source>
        <dbReference type="ARBA" id="ARBA00022842"/>
    </source>
</evidence>
<dbReference type="GO" id="GO:0005524">
    <property type="term" value="F:ATP binding"/>
    <property type="evidence" value="ECO:0007669"/>
    <property type="project" value="InterPro"/>
</dbReference>
<keyword evidence="1" id="KW-0963">Cytoplasm</keyword>
<dbReference type="PANTHER" id="PTHR43290:SF2">
    <property type="entry name" value="MEVALONATE KINASE"/>
    <property type="match status" value="1"/>
</dbReference>
<gene>
    <name evidence="6" type="primary">LOC105423719</name>
</gene>
<reference evidence="6" key="1">
    <citation type="submission" date="2025-08" db="UniProtKB">
        <authorList>
            <consortium name="RefSeq"/>
        </authorList>
    </citation>
    <scope>IDENTIFICATION</scope>
</reference>
<evidence type="ECO:0000256" key="2">
    <source>
        <dbReference type="ARBA" id="ARBA00022679"/>
    </source>
</evidence>
<keyword evidence="3" id="KW-0418">Kinase</keyword>
<evidence type="ECO:0000256" key="1">
    <source>
        <dbReference type="ARBA" id="ARBA00022490"/>
    </source>
</evidence>
<evidence type="ECO:0000256" key="3">
    <source>
        <dbReference type="ARBA" id="ARBA00022777"/>
    </source>
</evidence>
<dbReference type="SUPFAM" id="SSF55060">
    <property type="entry name" value="GHMP Kinase, C-terminal domain"/>
    <property type="match status" value="1"/>
</dbReference>
<keyword evidence="2" id="KW-0808">Transferase</keyword>
<dbReference type="AlphaFoldDB" id="A0A6I9VSH8"/>
<accession>A0A6I9VSH8</accession>
<dbReference type="GO" id="GO:0005829">
    <property type="term" value="C:cytosol"/>
    <property type="evidence" value="ECO:0007669"/>
    <property type="project" value="TreeGrafter"/>
</dbReference>
<dbReference type="PANTHER" id="PTHR43290">
    <property type="entry name" value="MEVALONATE KINASE"/>
    <property type="match status" value="1"/>
</dbReference>
<dbReference type="GO" id="GO:0006695">
    <property type="term" value="P:cholesterol biosynthetic process"/>
    <property type="evidence" value="ECO:0007669"/>
    <property type="project" value="TreeGrafter"/>
</dbReference>
<dbReference type="Proteomes" id="UP000504615">
    <property type="component" value="Unplaced"/>
</dbReference>
<dbReference type="RefSeq" id="XP_011631882.1">
    <property type="nucleotide sequence ID" value="XM_011633580.1"/>
</dbReference>
<dbReference type="InterPro" id="IPR036554">
    <property type="entry name" value="GHMP_kinase_C_sf"/>
</dbReference>
<dbReference type="InterPro" id="IPR006205">
    <property type="entry name" value="Mev_gal_kin"/>
</dbReference>
<proteinExistence type="predicted"/>
<dbReference type="GO" id="GO:0004496">
    <property type="term" value="F:mevalonate kinase activity"/>
    <property type="evidence" value="ECO:0007669"/>
    <property type="project" value="InterPro"/>
</dbReference>
<protein>
    <submittedName>
        <fullName evidence="6">Uncharacterized protein LOC105423719</fullName>
    </submittedName>
</protein>
<evidence type="ECO:0000313" key="5">
    <source>
        <dbReference type="Proteomes" id="UP000504615"/>
    </source>
</evidence>
<evidence type="ECO:0000313" key="6">
    <source>
        <dbReference type="RefSeq" id="XP_011631882.1"/>
    </source>
</evidence>
<sequence>MRDSCSIINPILDNINVLSNIAVDIFNQLEEELYLTGLTIDDLQPCHLQNFYDFLLDLIHMNQGLLSALGISQPNVNIICAIAQNYSLRGKITYSDKCEHAFIILSPNFIDDDLAKLINELKAHNFSVTVTSLCGKWNGVRVE</sequence>